<sequence>MSAAVNVAATETIDNRYVGIDTWQDTEVLAALLDGQRRAIEAVNAAIPSLARAAELAVGRVRSGGRLIYLAAGSPALISLSDALELPGTYGIPRERLVLVFAGGPAITQNLTGVDEDSEDQALADLAKIGVGPEDCIIATSASGTTPYTVAGLKAARAQGAGTIGIAGNAGAPLLAAAEVPVLLATGGEVISGSTRMGAGTAQKAALNMLSTLMCMRLGHVHDGMMVNVKADNDKLRRRAERIVGRITGVDLAVAGEALGKTDGEVKPAILIAAGASDLAAAERLLQGSEGNVRLALASLSAERDTSR</sequence>
<dbReference type="NCBIfam" id="NF003915">
    <property type="entry name" value="PRK05441.1"/>
    <property type="match status" value="1"/>
</dbReference>
<keyword evidence="2" id="KW-0119">Carbohydrate metabolism</keyword>
<reference evidence="3 4" key="1">
    <citation type="journal article" date="2015" name="Int. J. Syst. Evol. Microbiol.">
        <title>Youhaiella tibetensis gen. nov., sp. nov., isolated from subsurface sediment.</title>
        <authorList>
            <person name="Wang Y.X."/>
            <person name="Huang F.Q."/>
            <person name="Nogi Y."/>
            <person name="Pang S.J."/>
            <person name="Wang P.K."/>
            <person name="Lv J."/>
        </authorList>
    </citation>
    <scope>NUCLEOTIDE SEQUENCE [LARGE SCALE GENOMIC DNA]</scope>
    <source>
        <strain evidence="4">fig4</strain>
    </source>
</reference>
<dbReference type="CDD" id="cd05007">
    <property type="entry name" value="SIS_Etherase"/>
    <property type="match status" value="1"/>
</dbReference>
<evidence type="ECO:0000313" key="4">
    <source>
        <dbReference type="Proteomes" id="UP000321062"/>
    </source>
</evidence>
<dbReference type="PROSITE" id="PS51464">
    <property type="entry name" value="SIS"/>
    <property type="match status" value="1"/>
</dbReference>
<accession>A0A5B9DMX0</accession>
<dbReference type="PANTHER" id="PTHR10088:SF4">
    <property type="entry name" value="GLUCOKINASE REGULATORY PROTEIN"/>
    <property type="match status" value="1"/>
</dbReference>
<organism evidence="3 4">
    <name type="scientific">Paradevosia tibetensis</name>
    <dbReference type="NCBI Taxonomy" id="1447062"/>
    <lineage>
        <taxon>Bacteria</taxon>
        <taxon>Pseudomonadati</taxon>
        <taxon>Pseudomonadota</taxon>
        <taxon>Alphaproteobacteria</taxon>
        <taxon>Hyphomicrobiales</taxon>
        <taxon>Devosiaceae</taxon>
        <taxon>Paradevosia</taxon>
    </lineage>
</organism>
<dbReference type="GO" id="GO:0016835">
    <property type="term" value="F:carbon-oxygen lyase activity"/>
    <property type="evidence" value="ECO:0007669"/>
    <property type="project" value="InterPro"/>
</dbReference>
<dbReference type="Gene3D" id="3.40.50.10490">
    <property type="entry name" value="Glucose-6-phosphate isomerase like protein, domain 1"/>
    <property type="match status" value="1"/>
</dbReference>
<dbReference type="KEGG" id="yti:FNA67_09165"/>
<evidence type="ECO:0000256" key="2">
    <source>
        <dbReference type="ARBA" id="ARBA00023277"/>
    </source>
</evidence>
<dbReference type="RefSeq" id="WP_147655829.1">
    <property type="nucleotide sequence ID" value="NZ_BMFM01000001.1"/>
</dbReference>
<dbReference type="InterPro" id="IPR005488">
    <property type="entry name" value="Etherase_MurQ"/>
</dbReference>
<dbReference type="GO" id="GO:0016803">
    <property type="term" value="F:ether hydrolase activity"/>
    <property type="evidence" value="ECO:0007669"/>
    <property type="project" value="TreeGrafter"/>
</dbReference>
<dbReference type="SUPFAM" id="SSF53697">
    <property type="entry name" value="SIS domain"/>
    <property type="match status" value="1"/>
</dbReference>
<dbReference type="Pfam" id="PF01380">
    <property type="entry name" value="SIS"/>
    <property type="match status" value="1"/>
</dbReference>
<dbReference type="Gene3D" id="1.10.8.1080">
    <property type="match status" value="1"/>
</dbReference>
<dbReference type="EMBL" id="CP041690">
    <property type="protein sequence ID" value="QEE20332.1"/>
    <property type="molecule type" value="Genomic_DNA"/>
</dbReference>
<dbReference type="InterPro" id="IPR040190">
    <property type="entry name" value="MURQ/GCKR"/>
</dbReference>
<dbReference type="OrthoDB" id="9813395at2"/>
<gene>
    <name evidence="3" type="ORF">FNA67_09165</name>
</gene>
<evidence type="ECO:0000256" key="1">
    <source>
        <dbReference type="ARBA" id="ARBA00023239"/>
    </source>
</evidence>
<protein>
    <submittedName>
        <fullName evidence="3">N-acetylmuramic acid 6-phosphate etherase</fullName>
    </submittedName>
</protein>
<keyword evidence="1" id="KW-0456">Lyase</keyword>
<dbReference type="Proteomes" id="UP000321062">
    <property type="component" value="Chromosome"/>
</dbReference>
<proteinExistence type="predicted"/>
<dbReference type="InterPro" id="IPR046348">
    <property type="entry name" value="SIS_dom_sf"/>
</dbReference>
<dbReference type="GO" id="GO:0046348">
    <property type="term" value="P:amino sugar catabolic process"/>
    <property type="evidence" value="ECO:0007669"/>
    <property type="project" value="InterPro"/>
</dbReference>
<dbReference type="AlphaFoldDB" id="A0A5B9DMX0"/>
<evidence type="ECO:0000313" key="3">
    <source>
        <dbReference type="EMBL" id="QEE20332.1"/>
    </source>
</evidence>
<dbReference type="InterPro" id="IPR001347">
    <property type="entry name" value="SIS_dom"/>
</dbReference>
<dbReference type="GO" id="GO:0009254">
    <property type="term" value="P:peptidoglycan turnover"/>
    <property type="evidence" value="ECO:0007669"/>
    <property type="project" value="TreeGrafter"/>
</dbReference>
<dbReference type="GO" id="GO:0097367">
    <property type="term" value="F:carbohydrate derivative binding"/>
    <property type="evidence" value="ECO:0007669"/>
    <property type="project" value="InterPro"/>
</dbReference>
<keyword evidence="4" id="KW-1185">Reference proteome</keyword>
<dbReference type="PANTHER" id="PTHR10088">
    <property type="entry name" value="GLUCOKINASE REGULATORY PROTEIN"/>
    <property type="match status" value="1"/>
</dbReference>
<name>A0A5B9DMX0_9HYPH</name>